<keyword evidence="1" id="KW-1133">Transmembrane helix</keyword>
<evidence type="ECO:0000256" key="1">
    <source>
        <dbReference type="SAM" id="Phobius"/>
    </source>
</evidence>
<feature type="transmembrane region" description="Helical" evidence="1">
    <location>
        <begin position="21"/>
        <end position="39"/>
    </location>
</feature>
<keyword evidence="1" id="KW-0812">Transmembrane</keyword>
<dbReference type="STRING" id="195522.BD01_1309"/>
<keyword evidence="1" id="KW-0472">Membrane</keyword>
<feature type="transmembrane region" description="Helical" evidence="1">
    <location>
        <begin position="210"/>
        <end position="237"/>
    </location>
</feature>
<gene>
    <name evidence="2" type="ORF">BD01_1309</name>
</gene>
<feature type="transmembrane region" description="Helical" evidence="1">
    <location>
        <begin position="257"/>
        <end position="284"/>
    </location>
</feature>
<dbReference type="PANTHER" id="PTHR43471">
    <property type="entry name" value="ABC TRANSPORTER PERMEASE"/>
    <property type="match status" value="1"/>
</dbReference>
<dbReference type="KEGG" id="tnu:BD01_1309"/>
<dbReference type="GeneID" id="24958122"/>
<dbReference type="Proteomes" id="UP000019434">
    <property type="component" value="Chromosome"/>
</dbReference>
<feature type="transmembrane region" description="Helical" evidence="1">
    <location>
        <begin position="296"/>
        <end position="319"/>
    </location>
</feature>
<dbReference type="AlphaFoldDB" id="W8P5X7"/>
<sequence length="387" mass="41723">MGELWLMFRKELMDILRDRRLVTAVILPLILLPAMFGVFQSSSHSSRLAIGVINEDSGKYSKALVAFLERNGIAIDENSPVTLVIPAGFSEAIEEGRSPHLLIRTRLSSVFDFKTVKLAGTLKALVLRFGEGVLPSIRPEFRLYVGNDVLSIEPSRYVSALLRGAFAVPFVLFAIGIYAAQAIAASVAMEKEGKTLETLFTLPVSRRSIILGKILASVVFSLLVLASLSASFCLASLFSKHSSGHSAGVSVGTVPLIFLSAGTFLLFVLMLLTSLLVSLFTLDVRSALSVAGLVEVLYLIPLFVIFMGLDVSGVAALLVKADPGYAPILAFLSATSGNYITALGALIYLLLWNAVVLRLAVWVFESGALMTKSIDAGKLRWLVRVKI</sequence>
<dbReference type="OrthoDB" id="101939at2157"/>
<dbReference type="GO" id="GO:0005886">
    <property type="term" value="C:plasma membrane"/>
    <property type="evidence" value="ECO:0007669"/>
    <property type="project" value="UniProtKB-SubCell"/>
</dbReference>
<dbReference type="GO" id="GO:0140359">
    <property type="term" value="F:ABC-type transporter activity"/>
    <property type="evidence" value="ECO:0007669"/>
    <property type="project" value="InterPro"/>
</dbReference>
<organism evidence="2 3">
    <name type="scientific">Thermococcus nautili</name>
    <dbReference type="NCBI Taxonomy" id="195522"/>
    <lineage>
        <taxon>Archaea</taxon>
        <taxon>Methanobacteriati</taxon>
        <taxon>Methanobacteriota</taxon>
        <taxon>Thermococci</taxon>
        <taxon>Thermococcales</taxon>
        <taxon>Thermococcaceae</taxon>
        <taxon>Thermococcus</taxon>
    </lineage>
</organism>
<dbReference type="Gene3D" id="3.40.1710.10">
    <property type="entry name" value="abc type-2 transporter like domain"/>
    <property type="match status" value="1"/>
</dbReference>
<name>W8P5X7_9EURY</name>
<evidence type="ECO:0000313" key="3">
    <source>
        <dbReference type="Proteomes" id="UP000019434"/>
    </source>
</evidence>
<dbReference type="eggNOG" id="arCOG01462">
    <property type="taxonomic scope" value="Archaea"/>
</dbReference>
<dbReference type="EMBL" id="CP007264">
    <property type="protein sequence ID" value="AHL22920.1"/>
    <property type="molecule type" value="Genomic_DNA"/>
</dbReference>
<dbReference type="Pfam" id="PF12679">
    <property type="entry name" value="ABC2_membrane_2"/>
    <property type="match status" value="1"/>
</dbReference>
<feature type="transmembrane region" description="Helical" evidence="1">
    <location>
        <begin position="339"/>
        <end position="364"/>
    </location>
</feature>
<reference evidence="2 3" key="1">
    <citation type="submission" date="2014-02" db="EMBL/GenBank/DDBJ databases">
        <title>Genome Sequence of an Hyperthermophilic Archaeon, Thermococcus nautili 30-1, producing viral vesicles.</title>
        <authorList>
            <person name="Oberto J."/>
            <person name="Gaudin M."/>
            <person name="Cossu M."/>
            <person name="Gorlas A."/>
            <person name="Slesarev A."/>
            <person name="Marguet E."/>
            <person name="Forterre P."/>
        </authorList>
    </citation>
    <scope>NUCLEOTIDE SEQUENCE [LARGE SCALE GENOMIC DNA]</scope>
    <source>
        <strain evidence="2 3">30-1</strain>
    </source>
</reference>
<accession>W8P5X7</accession>
<feature type="transmembrane region" description="Helical" evidence="1">
    <location>
        <begin position="166"/>
        <end position="189"/>
    </location>
</feature>
<dbReference type="HOGENOM" id="CLU_755709_0_0_2"/>
<dbReference type="RefSeq" id="WP_042691054.1">
    <property type="nucleotide sequence ID" value="NZ_CP007264.1"/>
</dbReference>
<evidence type="ECO:0000313" key="2">
    <source>
        <dbReference type="EMBL" id="AHL22920.1"/>
    </source>
</evidence>
<protein>
    <submittedName>
        <fullName evidence="2">ABC-type Na+ efflux pump, permease component</fullName>
    </submittedName>
</protein>
<proteinExistence type="predicted"/>
<keyword evidence="3" id="KW-1185">Reference proteome</keyword>